<dbReference type="InterPro" id="IPR008016">
    <property type="entry name" value="Gp10"/>
</dbReference>
<proteinExistence type="predicted"/>
<dbReference type="Gene3D" id="2.40.500.10">
    <property type="entry name" value="Upper collar protein gp10 (connector protein)"/>
    <property type="match status" value="1"/>
</dbReference>
<evidence type="ECO:0000313" key="2">
    <source>
        <dbReference type="EMBL" id="MCS5737601.1"/>
    </source>
</evidence>
<comment type="caution">
    <text evidence="2">The sequence shown here is derived from an EMBL/GenBank/DDBJ whole genome shotgun (WGS) entry which is preliminary data.</text>
</comment>
<accession>A0ABT2HCC4</accession>
<evidence type="ECO:0000256" key="1">
    <source>
        <dbReference type="SAM" id="MobiDB-lite"/>
    </source>
</evidence>
<feature type="non-terminal residue" evidence="2">
    <location>
        <position position="169"/>
    </location>
</feature>
<feature type="compositionally biased region" description="Low complexity" evidence="1">
    <location>
        <begin position="147"/>
        <end position="157"/>
    </location>
</feature>
<gene>
    <name evidence="2" type="ORF">N1032_28105</name>
</gene>
<dbReference type="EMBL" id="JANLCJ010000861">
    <property type="protein sequence ID" value="MCS5737601.1"/>
    <property type="molecule type" value="Genomic_DNA"/>
</dbReference>
<dbReference type="Proteomes" id="UP001165586">
    <property type="component" value="Unassembled WGS sequence"/>
</dbReference>
<protein>
    <submittedName>
        <fullName evidence="2">Uncharacterized protein</fullName>
    </submittedName>
</protein>
<dbReference type="Pfam" id="PF05352">
    <property type="entry name" value="Phage_connector"/>
    <property type="match status" value="1"/>
</dbReference>
<name>A0ABT2HCC4_9MICO</name>
<sequence>IKVQTGNGAGGVSIQEMVAYHQYLKSNLLQEIGLSSAFNMKKERLISSEVDQGEDALFPFVYNMMQNRMMAVDAINEMYGTELDVDFGSVWHYKNKKLVDDRNGDAPVVANQPGETETAPGSDPAPVTDPVSGSTDNVETDPVNTGNPNPDAPNNPALEIPPDVVIVVN</sequence>
<feature type="non-terminal residue" evidence="2">
    <location>
        <position position="1"/>
    </location>
</feature>
<feature type="region of interest" description="Disordered" evidence="1">
    <location>
        <begin position="101"/>
        <end position="169"/>
    </location>
</feature>
<reference evidence="2" key="1">
    <citation type="submission" date="2022-08" db="EMBL/GenBank/DDBJ databases">
        <authorList>
            <person name="Deng Y."/>
            <person name="Han X.-F."/>
            <person name="Zhang Y.-Q."/>
        </authorList>
    </citation>
    <scope>NUCLEOTIDE SEQUENCE</scope>
    <source>
        <strain evidence="2">CPCC 203386</strain>
    </source>
</reference>
<evidence type="ECO:0000313" key="3">
    <source>
        <dbReference type="Proteomes" id="UP001165586"/>
    </source>
</evidence>
<keyword evidence="3" id="KW-1185">Reference proteome</keyword>
<dbReference type="RefSeq" id="WP_259544039.1">
    <property type="nucleotide sequence ID" value="NZ_JANLCJ010000861.1"/>
</dbReference>
<organism evidence="2 3">
    <name type="scientific">Herbiconiux daphne</name>
    <dbReference type="NCBI Taxonomy" id="2970914"/>
    <lineage>
        <taxon>Bacteria</taxon>
        <taxon>Bacillati</taxon>
        <taxon>Actinomycetota</taxon>
        <taxon>Actinomycetes</taxon>
        <taxon>Micrococcales</taxon>
        <taxon>Microbacteriaceae</taxon>
        <taxon>Herbiconiux</taxon>
    </lineage>
</organism>
<feature type="compositionally biased region" description="Polar residues" evidence="1">
    <location>
        <begin position="131"/>
        <end position="146"/>
    </location>
</feature>